<dbReference type="Gene3D" id="3.10.450.50">
    <property type="match status" value="1"/>
</dbReference>
<accession>A0ABR2GQV9</accession>
<feature type="domain" description="DUF4440" evidence="1">
    <location>
        <begin position="2"/>
        <end position="88"/>
    </location>
</feature>
<comment type="caution">
    <text evidence="2">The sequence shown here is derived from an EMBL/GenBank/DDBJ whole genome shotgun (WGS) entry which is preliminary data.</text>
</comment>
<dbReference type="EMBL" id="JAPFFF010000066">
    <property type="protein sequence ID" value="KAK8836314.1"/>
    <property type="molecule type" value="Genomic_DNA"/>
</dbReference>
<dbReference type="InterPro" id="IPR027843">
    <property type="entry name" value="DUF4440"/>
</dbReference>
<proteinExistence type="predicted"/>
<protein>
    <recommendedName>
        <fullName evidence="1">DUF4440 domain-containing protein</fullName>
    </recommendedName>
</protein>
<name>A0ABR2GQV9_9EUKA</name>
<reference evidence="2 3" key="1">
    <citation type="submission" date="2024-04" db="EMBL/GenBank/DDBJ databases">
        <title>Tritrichomonas musculus Genome.</title>
        <authorList>
            <person name="Alves-Ferreira E."/>
            <person name="Grigg M."/>
            <person name="Lorenzi H."/>
            <person name="Galac M."/>
        </authorList>
    </citation>
    <scope>NUCLEOTIDE SEQUENCE [LARGE SCALE GENOMIC DNA]</scope>
    <source>
        <strain evidence="2 3">EAF2021</strain>
    </source>
</reference>
<dbReference type="Proteomes" id="UP001470230">
    <property type="component" value="Unassembled WGS sequence"/>
</dbReference>
<gene>
    <name evidence="2" type="ORF">M9Y10_039649</name>
</gene>
<keyword evidence="3" id="KW-1185">Reference proteome</keyword>
<dbReference type="InterPro" id="IPR032710">
    <property type="entry name" value="NTF2-like_dom_sf"/>
</dbReference>
<evidence type="ECO:0000313" key="3">
    <source>
        <dbReference type="Proteomes" id="UP001470230"/>
    </source>
</evidence>
<sequence length="97" mass="10991">MDEVLSDSFGLVHGNGARQTKKEWIDMMERKEIIYHTEKTGYLAITPNGKTAQVIGQTLLDVTSTAHPRQPFNLQQTLTAEEVNGEWKFIKSLCKIL</sequence>
<evidence type="ECO:0000259" key="1">
    <source>
        <dbReference type="Pfam" id="PF14534"/>
    </source>
</evidence>
<organism evidence="2 3">
    <name type="scientific">Tritrichomonas musculus</name>
    <dbReference type="NCBI Taxonomy" id="1915356"/>
    <lineage>
        <taxon>Eukaryota</taxon>
        <taxon>Metamonada</taxon>
        <taxon>Parabasalia</taxon>
        <taxon>Tritrichomonadida</taxon>
        <taxon>Tritrichomonadidae</taxon>
        <taxon>Tritrichomonas</taxon>
    </lineage>
</organism>
<dbReference type="Pfam" id="PF14534">
    <property type="entry name" value="DUF4440"/>
    <property type="match status" value="1"/>
</dbReference>
<evidence type="ECO:0000313" key="2">
    <source>
        <dbReference type="EMBL" id="KAK8836314.1"/>
    </source>
</evidence>
<dbReference type="SUPFAM" id="SSF54427">
    <property type="entry name" value="NTF2-like"/>
    <property type="match status" value="1"/>
</dbReference>